<accession>A0A4R4ZDC0</accession>
<keyword evidence="2" id="KW-0238">DNA-binding</keyword>
<evidence type="ECO:0000313" key="3">
    <source>
        <dbReference type="Proteomes" id="UP000294947"/>
    </source>
</evidence>
<feature type="compositionally biased region" description="Low complexity" evidence="1">
    <location>
        <begin position="111"/>
        <end position="120"/>
    </location>
</feature>
<organism evidence="2 3">
    <name type="scientific">Saccharopolyspora elongata</name>
    <dbReference type="NCBI Taxonomy" id="2530387"/>
    <lineage>
        <taxon>Bacteria</taxon>
        <taxon>Bacillati</taxon>
        <taxon>Actinomycetota</taxon>
        <taxon>Actinomycetes</taxon>
        <taxon>Pseudonocardiales</taxon>
        <taxon>Pseudonocardiaceae</taxon>
        <taxon>Saccharopolyspora</taxon>
    </lineage>
</organism>
<proteinExistence type="predicted"/>
<dbReference type="SUPFAM" id="SSF82607">
    <property type="entry name" value="YbaB-like"/>
    <property type="match status" value="1"/>
</dbReference>
<sequence>MDSPAQWLADYDKKLTRAAANARAASESLSRMSGTASSPRGEVTVQVGPSGAMEDIRLTPAARALEAEQLARLILTTAQQAQRSVGAQVVEIMTDYVGDGPALDFVKQNMPPAAGVDASSGPPPPDDDDYFFANPQVIVR</sequence>
<dbReference type="RefSeq" id="WP_132479677.1">
    <property type="nucleotide sequence ID" value="NZ_SMKW01000002.1"/>
</dbReference>
<name>A0A4R4ZDC0_9PSEU</name>
<dbReference type="Proteomes" id="UP000294947">
    <property type="component" value="Unassembled WGS sequence"/>
</dbReference>
<dbReference type="AlphaFoldDB" id="A0A4R4ZDC0"/>
<feature type="compositionally biased region" description="Polar residues" evidence="1">
    <location>
        <begin position="27"/>
        <end position="38"/>
    </location>
</feature>
<dbReference type="OrthoDB" id="4762213at2"/>
<dbReference type="EMBL" id="SMKW01000002">
    <property type="protein sequence ID" value="TDD55930.1"/>
    <property type="molecule type" value="Genomic_DNA"/>
</dbReference>
<dbReference type="Gene3D" id="3.30.1310.10">
    <property type="entry name" value="Nucleoid-associated protein YbaB-like domain"/>
    <property type="match status" value="1"/>
</dbReference>
<feature type="region of interest" description="Disordered" evidence="1">
    <location>
        <begin position="109"/>
        <end position="130"/>
    </location>
</feature>
<keyword evidence="3" id="KW-1185">Reference proteome</keyword>
<comment type="caution">
    <text evidence="2">The sequence shown here is derived from an EMBL/GenBank/DDBJ whole genome shotgun (WGS) entry which is preliminary data.</text>
</comment>
<reference evidence="2 3" key="1">
    <citation type="submission" date="2019-03" db="EMBL/GenBank/DDBJ databases">
        <title>Draft genome sequences of novel Actinobacteria.</title>
        <authorList>
            <person name="Sahin N."/>
            <person name="Ay H."/>
            <person name="Saygin H."/>
        </authorList>
    </citation>
    <scope>NUCLEOTIDE SEQUENCE [LARGE SCALE GENOMIC DNA]</scope>
    <source>
        <strain evidence="2 3">7K502</strain>
    </source>
</reference>
<evidence type="ECO:0000256" key="1">
    <source>
        <dbReference type="SAM" id="MobiDB-lite"/>
    </source>
</evidence>
<dbReference type="InterPro" id="IPR036894">
    <property type="entry name" value="YbaB-like_sf"/>
</dbReference>
<gene>
    <name evidence="2" type="ORF">E1288_01820</name>
</gene>
<evidence type="ECO:0000313" key="2">
    <source>
        <dbReference type="EMBL" id="TDD55930.1"/>
    </source>
</evidence>
<dbReference type="GO" id="GO:0003677">
    <property type="term" value="F:DNA binding"/>
    <property type="evidence" value="ECO:0007669"/>
    <property type="project" value="UniProtKB-KW"/>
</dbReference>
<feature type="region of interest" description="Disordered" evidence="1">
    <location>
        <begin position="22"/>
        <end position="51"/>
    </location>
</feature>
<dbReference type="Pfam" id="PF02575">
    <property type="entry name" value="YbaB_DNA_bd"/>
    <property type="match status" value="1"/>
</dbReference>
<protein>
    <submittedName>
        <fullName evidence="2">YbaB/EbfC family DNA-binding protein</fullName>
    </submittedName>
</protein>
<dbReference type="InterPro" id="IPR004401">
    <property type="entry name" value="YbaB/EbfC"/>
</dbReference>